<keyword evidence="3 5" id="KW-1133">Transmembrane helix</keyword>
<dbReference type="AlphaFoldDB" id="A0A2P6TJW8"/>
<reference evidence="7 8" key="1">
    <citation type="journal article" date="2018" name="Plant J.">
        <title>Genome sequences of Chlorella sorokiniana UTEX 1602 and Micractinium conductrix SAG 241.80: implications to maltose excretion by a green alga.</title>
        <authorList>
            <person name="Arriola M.B."/>
            <person name="Velmurugan N."/>
            <person name="Zhang Y."/>
            <person name="Plunkett M.H."/>
            <person name="Hondzo H."/>
            <person name="Barney B.M."/>
        </authorList>
    </citation>
    <scope>NUCLEOTIDE SEQUENCE [LARGE SCALE GENOMIC DNA]</scope>
    <source>
        <strain evidence="8">UTEX 1602</strain>
    </source>
</reference>
<evidence type="ECO:0000313" key="8">
    <source>
        <dbReference type="Proteomes" id="UP000239899"/>
    </source>
</evidence>
<protein>
    <submittedName>
        <fullName evidence="7">ABC transporter ATP-binding</fullName>
    </submittedName>
</protein>
<dbReference type="PROSITE" id="PS51225">
    <property type="entry name" value="MARVEL"/>
    <property type="match status" value="1"/>
</dbReference>
<name>A0A2P6TJW8_CHLSO</name>
<dbReference type="OrthoDB" id="528856at2759"/>
<feature type="domain" description="MARVEL" evidence="6">
    <location>
        <begin position="4"/>
        <end position="127"/>
    </location>
</feature>
<dbReference type="Proteomes" id="UP000239899">
    <property type="component" value="Unassembled WGS sequence"/>
</dbReference>
<evidence type="ECO:0000256" key="3">
    <source>
        <dbReference type="ARBA" id="ARBA00022989"/>
    </source>
</evidence>
<keyword evidence="8" id="KW-1185">Reference proteome</keyword>
<keyword evidence="2 5" id="KW-0812">Transmembrane</keyword>
<evidence type="ECO:0000256" key="2">
    <source>
        <dbReference type="ARBA" id="ARBA00022692"/>
    </source>
</evidence>
<feature type="transmembrane region" description="Helical" evidence="5">
    <location>
        <begin position="71"/>
        <end position="92"/>
    </location>
</feature>
<evidence type="ECO:0000313" key="7">
    <source>
        <dbReference type="EMBL" id="PRW44363.1"/>
    </source>
</evidence>
<comment type="subcellular location">
    <subcellularLocation>
        <location evidence="1">Membrane</location>
        <topology evidence="1">Multi-pass membrane protein</topology>
    </subcellularLocation>
</comment>
<keyword evidence="7" id="KW-0067">ATP-binding</keyword>
<sequence>MGSAVTSLPFVLRFFEMITSIVAFAVVAEWAGWSKINYIIFTGVCGLVFALVFMVAYAAGAKAIRGKVSAAIDGLLVLFWLIAAAVATSILTVDDWSGSRIRSSVAFCWITFVLWIFSLVISIREMSGYEY</sequence>
<dbReference type="Pfam" id="PF01284">
    <property type="entry name" value="MARVEL"/>
    <property type="match status" value="1"/>
</dbReference>
<accession>A0A2P6TJW8</accession>
<evidence type="ECO:0000256" key="1">
    <source>
        <dbReference type="ARBA" id="ARBA00004141"/>
    </source>
</evidence>
<comment type="caution">
    <text evidence="7">The sequence shown here is derived from an EMBL/GenBank/DDBJ whole genome shotgun (WGS) entry which is preliminary data.</text>
</comment>
<feature type="transmembrane region" description="Helical" evidence="5">
    <location>
        <begin position="12"/>
        <end position="32"/>
    </location>
</feature>
<proteinExistence type="predicted"/>
<keyword evidence="4 5" id="KW-0472">Membrane</keyword>
<evidence type="ECO:0000256" key="5">
    <source>
        <dbReference type="SAM" id="Phobius"/>
    </source>
</evidence>
<dbReference type="InterPro" id="IPR008253">
    <property type="entry name" value="Marvel"/>
</dbReference>
<feature type="transmembrane region" description="Helical" evidence="5">
    <location>
        <begin position="38"/>
        <end position="59"/>
    </location>
</feature>
<feature type="transmembrane region" description="Helical" evidence="5">
    <location>
        <begin position="104"/>
        <end position="123"/>
    </location>
</feature>
<gene>
    <name evidence="7" type="ORF">C2E21_6701</name>
</gene>
<dbReference type="EMBL" id="LHPG02000013">
    <property type="protein sequence ID" value="PRW44363.1"/>
    <property type="molecule type" value="Genomic_DNA"/>
</dbReference>
<dbReference type="GO" id="GO:0005524">
    <property type="term" value="F:ATP binding"/>
    <property type="evidence" value="ECO:0007669"/>
    <property type="project" value="UniProtKB-KW"/>
</dbReference>
<organism evidence="7 8">
    <name type="scientific">Chlorella sorokiniana</name>
    <name type="common">Freshwater green alga</name>
    <dbReference type="NCBI Taxonomy" id="3076"/>
    <lineage>
        <taxon>Eukaryota</taxon>
        <taxon>Viridiplantae</taxon>
        <taxon>Chlorophyta</taxon>
        <taxon>core chlorophytes</taxon>
        <taxon>Trebouxiophyceae</taxon>
        <taxon>Chlorellales</taxon>
        <taxon>Chlorellaceae</taxon>
        <taxon>Chlorella clade</taxon>
        <taxon>Chlorella</taxon>
    </lineage>
</organism>
<evidence type="ECO:0000256" key="4">
    <source>
        <dbReference type="ARBA" id="ARBA00023136"/>
    </source>
</evidence>
<keyword evidence="7" id="KW-0547">Nucleotide-binding</keyword>
<dbReference type="GO" id="GO:0016020">
    <property type="term" value="C:membrane"/>
    <property type="evidence" value="ECO:0007669"/>
    <property type="project" value="UniProtKB-SubCell"/>
</dbReference>
<evidence type="ECO:0000259" key="6">
    <source>
        <dbReference type="PROSITE" id="PS51225"/>
    </source>
</evidence>